<dbReference type="OrthoDB" id="5489421at2"/>
<dbReference type="Proteomes" id="UP000221168">
    <property type="component" value="Unassembled WGS sequence"/>
</dbReference>
<dbReference type="InterPro" id="IPR002052">
    <property type="entry name" value="DNA_methylase_N6_adenine_CS"/>
</dbReference>
<dbReference type="Pfam" id="PF05175">
    <property type="entry name" value="MTS"/>
    <property type="match status" value="1"/>
</dbReference>
<evidence type="ECO:0000313" key="4">
    <source>
        <dbReference type="EMBL" id="PHP67167.1"/>
    </source>
</evidence>
<dbReference type="SUPFAM" id="SSF53335">
    <property type="entry name" value="S-adenosyl-L-methionine-dependent methyltransferases"/>
    <property type="match status" value="1"/>
</dbReference>
<accession>A0A2G1QNN9</accession>
<comment type="caution">
    <text evidence="4">The sequence shown here is derived from an EMBL/GenBank/DDBJ whole genome shotgun (WGS) entry which is preliminary data.</text>
</comment>
<dbReference type="InterPro" id="IPR050210">
    <property type="entry name" value="tRNA_Adenine-N(6)_MTase"/>
</dbReference>
<dbReference type="PROSITE" id="PS00092">
    <property type="entry name" value="N6_MTASE"/>
    <property type="match status" value="1"/>
</dbReference>
<organism evidence="4 5">
    <name type="scientific">Zhengella mangrovi</name>
    <dbReference type="NCBI Taxonomy" id="1982044"/>
    <lineage>
        <taxon>Bacteria</taxon>
        <taxon>Pseudomonadati</taxon>
        <taxon>Pseudomonadota</taxon>
        <taxon>Alphaproteobacteria</taxon>
        <taxon>Hyphomicrobiales</taxon>
        <taxon>Notoacmeibacteraceae</taxon>
        <taxon>Zhengella</taxon>
    </lineage>
</organism>
<dbReference type="Gene3D" id="3.40.50.150">
    <property type="entry name" value="Vaccinia Virus protein VP39"/>
    <property type="match status" value="1"/>
</dbReference>
<dbReference type="GO" id="GO:0008170">
    <property type="term" value="F:N-methyltransferase activity"/>
    <property type="evidence" value="ECO:0007669"/>
    <property type="project" value="UniProtKB-ARBA"/>
</dbReference>
<proteinExistence type="predicted"/>
<dbReference type="InterPro" id="IPR029063">
    <property type="entry name" value="SAM-dependent_MTases_sf"/>
</dbReference>
<dbReference type="GO" id="GO:0032259">
    <property type="term" value="P:methylation"/>
    <property type="evidence" value="ECO:0007669"/>
    <property type="project" value="UniProtKB-KW"/>
</dbReference>
<feature type="domain" description="Methyltransferase small" evidence="3">
    <location>
        <begin position="5"/>
        <end position="109"/>
    </location>
</feature>
<evidence type="ECO:0000256" key="2">
    <source>
        <dbReference type="ARBA" id="ARBA00022691"/>
    </source>
</evidence>
<dbReference type="PANTHER" id="PTHR47739:SF1">
    <property type="entry name" value="TRNA1(VAL) (ADENINE(37)-N6)-METHYLTRANSFERASE"/>
    <property type="match status" value="1"/>
</dbReference>
<dbReference type="GO" id="GO:0003676">
    <property type="term" value="F:nucleic acid binding"/>
    <property type="evidence" value="ECO:0007669"/>
    <property type="project" value="InterPro"/>
</dbReference>
<keyword evidence="1 4" id="KW-0489">Methyltransferase</keyword>
<protein>
    <submittedName>
        <fullName evidence="4">Methyltransferase</fullName>
    </submittedName>
</protein>
<dbReference type="GO" id="GO:0008757">
    <property type="term" value="F:S-adenosylmethionine-dependent methyltransferase activity"/>
    <property type="evidence" value="ECO:0007669"/>
    <property type="project" value="UniProtKB-ARBA"/>
</dbReference>
<dbReference type="PANTHER" id="PTHR47739">
    <property type="entry name" value="TRNA1(VAL) (ADENINE(37)-N6)-METHYLTRANSFERASE"/>
    <property type="match status" value="1"/>
</dbReference>
<reference evidence="4 5" key="1">
    <citation type="submission" date="2017-10" db="EMBL/GenBank/DDBJ databases">
        <title>Sedimentibacterium mangrovi gen. nov., sp. nov., a novel member of family Phyllobacteriacea isolated from mangrove sediment.</title>
        <authorList>
            <person name="Liao H."/>
            <person name="Tian Y."/>
        </authorList>
    </citation>
    <scope>NUCLEOTIDE SEQUENCE [LARGE SCALE GENOMIC DNA]</scope>
    <source>
        <strain evidence="4 5">X9-2-2</strain>
    </source>
</reference>
<keyword evidence="4" id="KW-0808">Transferase</keyword>
<gene>
    <name evidence="4" type="ORF">CSC94_11040</name>
</gene>
<name>A0A2G1QNN9_9HYPH</name>
<evidence type="ECO:0000256" key="1">
    <source>
        <dbReference type="ARBA" id="ARBA00022603"/>
    </source>
</evidence>
<dbReference type="InterPro" id="IPR007848">
    <property type="entry name" value="Small_mtfrase_dom"/>
</dbReference>
<dbReference type="EMBL" id="PDVP01000005">
    <property type="protein sequence ID" value="PHP67167.1"/>
    <property type="molecule type" value="Genomic_DNA"/>
</dbReference>
<keyword evidence="5" id="KW-1185">Reference proteome</keyword>
<sequence length="228" mass="24117">MDAMMLAAALPSGFAGRIADLGAGAGAAGLAAISRCRDAEVVLFERSAEMAAHGRETLALEQNAWLRARAAMVEADVTLRGKARAEAGLTDNGFDAVLMNPPFNAGHDRRTPDDLKAEAHVMADGLIEAWVRTAAAITRTRGLVALILRPDAIGEALAALDGRFGALEIKPIHPRADMAAIRLVIRGTRASRKRLTFAPPLFLHEAGSDRFSELADGINNGRASLFGD</sequence>
<keyword evidence="2" id="KW-0949">S-adenosyl-L-methionine</keyword>
<evidence type="ECO:0000313" key="5">
    <source>
        <dbReference type="Proteomes" id="UP000221168"/>
    </source>
</evidence>
<evidence type="ECO:0000259" key="3">
    <source>
        <dbReference type="Pfam" id="PF05175"/>
    </source>
</evidence>
<dbReference type="AlphaFoldDB" id="A0A2G1QNN9"/>